<evidence type="ECO:0000313" key="3">
    <source>
        <dbReference type="Proteomes" id="UP001500603"/>
    </source>
</evidence>
<accession>A0ABP9KBZ9</accession>
<evidence type="ECO:0000256" key="1">
    <source>
        <dbReference type="SAM" id="MobiDB-lite"/>
    </source>
</evidence>
<protein>
    <submittedName>
        <fullName evidence="2">Uncharacterized protein</fullName>
    </submittedName>
</protein>
<feature type="region of interest" description="Disordered" evidence="1">
    <location>
        <begin position="35"/>
        <end position="54"/>
    </location>
</feature>
<organism evidence="2 3">
    <name type="scientific">Nocardia callitridis</name>
    <dbReference type="NCBI Taxonomy" id="648753"/>
    <lineage>
        <taxon>Bacteria</taxon>
        <taxon>Bacillati</taxon>
        <taxon>Actinomycetota</taxon>
        <taxon>Actinomycetes</taxon>
        <taxon>Mycobacteriales</taxon>
        <taxon>Nocardiaceae</taxon>
        <taxon>Nocardia</taxon>
    </lineage>
</organism>
<dbReference type="EMBL" id="BAABJM010000002">
    <property type="protein sequence ID" value="GAA5055553.1"/>
    <property type="molecule type" value="Genomic_DNA"/>
</dbReference>
<sequence length="97" mass="10857">MRGQGSRTNPLPAFPIQIESDDSIDSRGFVLLRSPEHEHHQRSLRNESEHRRDRDDEIAGFMDADGTLRTCAPIFGWRLGALRAGRCVIGDEGARTA</sequence>
<gene>
    <name evidence="2" type="ORF">GCM10023318_31830</name>
</gene>
<dbReference type="Proteomes" id="UP001500603">
    <property type="component" value="Unassembled WGS sequence"/>
</dbReference>
<name>A0ABP9KBZ9_9NOCA</name>
<comment type="caution">
    <text evidence="2">The sequence shown here is derived from an EMBL/GenBank/DDBJ whole genome shotgun (WGS) entry which is preliminary data.</text>
</comment>
<proteinExistence type="predicted"/>
<evidence type="ECO:0000313" key="2">
    <source>
        <dbReference type="EMBL" id="GAA5055553.1"/>
    </source>
</evidence>
<reference evidence="3" key="1">
    <citation type="journal article" date="2019" name="Int. J. Syst. Evol. Microbiol.">
        <title>The Global Catalogue of Microorganisms (GCM) 10K type strain sequencing project: providing services to taxonomists for standard genome sequencing and annotation.</title>
        <authorList>
            <consortium name="The Broad Institute Genomics Platform"/>
            <consortium name="The Broad Institute Genome Sequencing Center for Infectious Disease"/>
            <person name="Wu L."/>
            <person name="Ma J."/>
        </authorList>
    </citation>
    <scope>NUCLEOTIDE SEQUENCE [LARGE SCALE GENOMIC DNA]</scope>
    <source>
        <strain evidence="3">JCM 18298</strain>
    </source>
</reference>
<keyword evidence="3" id="KW-1185">Reference proteome</keyword>